<feature type="region of interest" description="Disordered" evidence="1">
    <location>
        <begin position="86"/>
        <end position="110"/>
    </location>
</feature>
<proteinExistence type="predicted"/>
<evidence type="ECO:0000313" key="2">
    <source>
        <dbReference type="EMBL" id="KAG7402558.1"/>
    </source>
</evidence>
<evidence type="ECO:0000313" key="3">
    <source>
        <dbReference type="Proteomes" id="UP000694050"/>
    </source>
</evidence>
<dbReference type="EMBL" id="JAELUQ010000018">
    <property type="protein sequence ID" value="KAG7402558.1"/>
    <property type="molecule type" value="Genomic_DNA"/>
</dbReference>
<protein>
    <submittedName>
        <fullName evidence="2">Uncharacterized protein</fullName>
    </submittedName>
</protein>
<reference evidence="2" key="1">
    <citation type="submission" date="2021-04" db="EMBL/GenBank/DDBJ databases">
        <title>First draft genome resource for Brassicaceae pathogens Fusarium oxysporum f. sp. raphani and Fusarium oxysporum f. sp. rapae.</title>
        <authorList>
            <person name="Asai S."/>
        </authorList>
    </citation>
    <scope>NUCLEOTIDE SEQUENCE</scope>
    <source>
        <strain evidence="2">Tf1208</strain>
    </source>
</reference>
<name>A0A8J5TLP4_FUSOX</name>
<dbReference type="Proteomes" id="UP000694050">
    <property type="component" value="Unassembled WGS sequence"/>
</dbReference>
<sequence length="149" mass="17094">MEGHSKLASELTPLIIELIEKTLENCQQPQASYENTIIPQLDKLPLTSNSVNGQKTGGHLVLPSEQHPFLITLRKWLREFQQLQSQNEAPLHSSTSGPHNPNTIQMEKKHEQNQEEFFLEVMDSYDPRLGQYLVESWLQRNGGEFNTVE</sequence>
<comment type="caution">
    <text evidence="2">The sequence shown here is derived from an EMBL/GenBank/DDBJ whole genome shotgun (WGS) entry which is preliminary data.</text>
</comment>
<feature type="compositionally biased region" description="Polar residues" evidence="1">
    <location>
        <begin position="86"/>
        <end position="105"/>
    </location>
</feature>
<accession>A0A8J5TLP4</accession>
<gene>
    <name evidence="2" type="ORF">Forpe1208_v017115</name>
</gene>
<evidence type="ECO:0000256" key="1">
    <source>
        <dbReference type="SAM" id="MobiDB-lite"/>
    </source>
</evidence>
<organism evidence="2 3">
    <name type="scientific">Fusarium oxysporum f. sp. rapae</name>
    <dbReference type="NCBI Taxonomy" id="485398"/>
    <lineage>
        <taxon>Eukaryota</taxon>
        <taxon>Fungi</taxon>
        <taxon>Dikarya</taxon>
        <taxon>Ascomycota</taxon>
        <taxon>Pezizomycotina</taxon>
        <taxon>Sordariomycetes</taxon>
        <taxon>Hypocreomycetidae</taxon>
        <taxon>Hypocreales</taxon>
        <taxon>Nectriaceae</taxon>
        <taxon>Fusarium</taxon>
        <taxon>Fusarium oxysporum species complex</taxon>
    </lineage>
</organism>
<dbReference type="AlphaFoldDB" id="A0A8J5TLP4"/>